<dbReference type="RefSeq" id="XP_067925350.1">
    <property type="nucleotide sequence ID" value="XM_068062677.1"/>
</dbReference>
<comment type="caution">
    <text evidence="2">The sequence shown here is derived from an EMBL/GenBank/DDBJ whole genome shotgun (WGS) entry which is preliminary data.</text>
</comment>
<feature type="compositionally biased region" description="Low complexity" evidence="1">
    <location>
        <begin position="346"/>
        <end position="371"/>
    </location>
</feature>
<name>A0A2C6L8N6_9APIC</name>
<feature type="compositionally biased region" description="Low complexity" evidence="1">
    <location>
        <begin position="431"/>
        <end position="448"/>
    </location>
</feature>
<dbReference type="Proteomes" id="UP000221165">
    <property type="component" value="Unassembled WGS sequence"/>
</dbReference>
<gene>
    <name evidence="2" type="ORF">CSUI_002477</name>
</gene>
<keyword evidence="3" id="KW-1185">Reference proteome</keyword>
<feature type="compositionally biased region" description="Low complexity" evidence="1">
    <location>
        <begin position="75"/>
        <end position="84"/>
    </location>
</feature>
<feature type="compositionally biased region" description="Gly residues" evidence="1">
    <location>
        <begin position="449"/>
        <end position="464"/>
    </location>
</feature>
<dbReference type="VEuPathDB" id="ToxoDB:CSUI_002477"/>
<accession>A0A2C6L8N6</accession>
<dbReference type="GeneID" id="94425888"/>
<feature type="region of interest" description="Disordered" evidence="1">
    <location>
        <begin position="542"/>
        <end position="579"/>
    </location>
</feature>
<evidence type="ECO:0000313" key="2">
    <source>
        <dbReference type="EMBL" id="PHJ23675.1"/>
    </source>
</evidence>
<dbReference type="EMBL" id="MIGC01001042">
    <property type="protein sequence ID" value="PHJ23675.1"/>
    <property type="molecule type" value="Genomic_DNA"/>
</dbReference>
<reference evidence="2 3" key="1">
    <citation type="journal article" date="2017" name="Int. J. Parasitol.">
        <title>The genome of the protozoan parasite Cystoisospora suis and a reverse vaccinology approach to identify vaccine candidates.</title>
        <authorList>
            <person name="Palmieri N."/>
            <person name="Shrestha A."/>
            <person name="Ruttkowski B."/>
            <person name="Beck T."/>
            <person name="Vogl C."/>
            <person name="Tomley F."/>
            <person name="Blake D.P."/>
            <person name="Joachim A."/>
        </authorList>
    </citation>
    <scope>NUCLEOTIDE SEQUENCE [LARGE SCALE GENOMIC DNA]</scope>
    <source>
        <strain evidence="2 3">Wien I</strain>
    </source>
</reference>
<evidence type="ECO:0000313" key="3">
    <source>
        <dbReference type="Proteomes" id="UP000221165"/>
    </source>
</evidence>
<dbReference type="AlphaFoldDB" id="A0A2C6L8N6"/>
<proteinExistence type="predicted"/>
<evidence type="ECO:0000256" key="1">
    <source>
        <dbReference type="SAM" id="MobiDB-lite"/>
    </source>
</evidence>
<sequence>MATSRVSAPATHSTLPPFWTAGELAVKPREFSAFQWACGFAETLSVIPPRTVEEHGTPEAKEDSAGSGGPGGGSPSPSSSSAPALPTLKFRGWEKGPRNSPGNARRVAKALSGVIPESTKIHFFSMGRGAEEEEDSEFDSPAVSFDFPGFGFISASLDIVLVKTTGSVRRPPPHSGLTMLDDAVAVIECDSSEHLSFDSGSPGISRRHLRQLYTKTVLIHLLREKPLPVYLTDFESGAVKASVVSGPRGVPLVIYERLTNEGFVKELQHGQRKPALTAKTMSAVRRFKYGWCLSETRTRPPFALDGREAKKASEGKGVPAGVDAQLNSAVSPSASTGGEKVKMAPGTSGSKKVSSTATTAASPAPSFSSMSQTYPSQMQSDLPLGSHNTPTNAEGRGGELPSPSMPTTAAAPAASITAVTPKKRTRKPRDVSSSAAAASAGAIAPAAAGGSGPEGVSGPGGVGPGNVKMTAKGEKGLNNSTAASGSTGGNKKQKVVATGDSPGVVSQAATLGGVESMRGVGDGGGGVNLGMKGKGVNSVVMQEQHQRGRAGEIKTFSGDDSDDTSDSSTDDDSDRVAGGYAAVRMPKVPAAAVSSKSAKGVNSMNGGGGIPPHAIHRNSLGVGMHESDTSDSDDSSDED</sequence>
<dbReference type="OrthoDB" id="348291at2759"/>
<feature type="region of interest" description="Disordered" evidence="1">
    <location>
        <begin position="303"/>
        <end position="503"/>
    </location>
</feature>
<feature type="compositionally biased region" description="Basic and acidic residues" evidence="1">
    <location>
        <begin position="305"/>
        <end position="314"/>
    </location>
</feature>
<feature type="compositionally biased region" description="Basic and acidic residues" evidence="1">
    <location>
        <begin position="51"/>
        <end position="64"/>
    </location>
</feature>
<feature type="compositionally biased region" description="Acidic residues" evidence="1">
    <location>
        <begin position="559"/>
        <end position="573"/>
    </location>
</feature>
<feature type="compositionally biased region" description="Polar residues" evidence="1">
    <location>
        <begin position="372"/>
        <end position="392"/>
    </location>
</feature>
<organism evidence="2 3">
    <name type="scientific">Cystoisospora suis</name>
    <dbReference type="NCBI Taxonomy" id="483139"/>
    <lineage>
        <taxon>Eukaryota</taxon>
        <taxon>Sar</taxon>
        <taxon>Alveolata</taxon>
        <taxon>Apicomplexa</taxon>
        <taxon>Conoidasida</taxon>
        <taxon>Coccidia</taxon>
        <taxon>Eucoccidiorida</taxon>
        <taxon>Eimeriorina</taxon>
        <taxon>Sarcocystidae</taxon>
        <taxon>Cystoisospora</taxon>
    </lineage>
</organism>
<protein>
    <submittedName>
        <fullName evidence="2">Nuclear factor nf4</fullName>
    </submittedName>
</protein>
<feature type="compositionally biased region" description="Acidic residues" evidence="1">
    <location>
        <begin position="629"/>
        <end position="639"/>
    </location>
</feature>
<feature type="region of interest" description="Disordered" evidence="1">
    <location>
        <begin position="49"/>
        <end position="104"/>
    </location>
</feature>
<feature type="compositionally biased region" description="Polar residues" evidence="1">
    <location>
        <begin position="325"/>
        <end position="336"/>
    </location>
</feature>
<feature type="compositionally biased region" description="Low complexity" evidence="1">
    <location>
        <begin position="401"/>
        <end position="420"/>
    </location>
</feature>
<feature type="region of interest" description="Disordered" evidence="1">
    <location>
        <begin position="591"/>
        <end position="639"/>
    </location>
</feature>